<dbReference type="PANTHER" id="PTHR46623">
    <property type="entry name" value="CARBOXYMETHYLENEBUTENOLIDASE-RELATED"/>
    <property type="match status" value="1"/>
</dbReference>
<dbReference type="Pfam" id="PF01738">
    <property type="entry name" value="DLH"/>
    <property type="match status" value="1"/>
</dbReference>
<dbReference type="AlphaFoldDB" id="A0A841L9U3"/>
<evidence type="ECO:0000313" key="3">
    <source>
        <dbReference type="Proteomes" id="UP000538147"/>
    </source>
</evidence>
<dbReference type="GO" id="GO:0016787">
    <property type="term" value="F:hydrolase activity"/>
    <property type="evidence" value="ECO:0007669"/>
    <property type="project" value="UniProtKB-KW"/>
</dbReference>
<dbReference type="PANTHER" id="PTHR46623:SF6">
    <property type="entry name" value="ALPHA_BETA-HYDROLASES SUPERFAMILY PROTEIN"/>
    <property type="match status" value="1"/>
</dbReference>
<dbReference type="Gene3D" id="3.40.50.1820">
    <property type="entry name" value="alpha/beta hydrolase"/>
    <property type="match status" value="1"/>
</dbReference>
<name>A0A841L9U3_9SPHN</name>
<reference evidence="2 3" key="1">
    <citation type="submission" date="2020-08" db="EMBL/GenBank/DDBJ databases">
        <title>Genomic Encyclopedia of Type Strains, Phase IV (KMG-IV): sequencing the most valuable type-strain genomes for metagenomic binning, comparative biology and taxonomic classification.</title>
        <authorList>
            <person name="Goeker M."/>
        </authorList>
    </citation>
    <scope>NUCLEOTIDE SEQUENCE [LARGE SCALE GENOMIC DNA]</scope>
    <source>
        <strain evidence="2 3">DSM 102189</strain>
    </source>
</reference>
<dbReference type="EMBL" id="JACIIV010000019">
    <property type="protein sequence ID" value="MBB6228411.1"/>
    <property type="molecule type" value="Genomic_DNA"/>
</dbReference>
<sequence>MALSDWALSDFTGGGFTRPVYRRGQGPAVIVIHEIPGLHPQVIDFGERLVDAGMSVFMPSLFGTPGKAVTKGYAIRSMLGNICIRREFSVWKDGRSSPIVDWLRALARHAHGTCGGPGVGAVGMCFTGGFALAMMTEPAVVAPVLAQPSMPIRGAKAGSIDVSPAEMACAKRRLVDEDLTVLGLRYKGDPFVPDARFARLSAELEDRFEAVALEPEDAKPDTGMTPHSVLTIHLPTSGPGKDAEVRTIGFFRKRLGLA</sequence>
<organism evidence="2 3">
    <name type="scientific">Polymorphobacter multimanifer</name>
    <dbReference type="NCBI Taxonomy" id="1070431"/>
    <lineage>
        <taxon>Bacteria</taxon>
        <taxon>Pseudomonadati</taxon>
        <taxon>Pseudomonadota</taxon>
        <taxon>Alphaproteobacteria</taxon>
        <taxon>Sphingomonadales</taxon>
        <taxon>Sphingosinicellaceae</taxon>
        <taxon>Polymorphobacter</taxon>
    </lineage>
</organism>
<evidence type="ECO:0000259" key="1">
    <source>
        <dbReference type="Pfam" id="PF01738"/>
    </source>
</evidence>
<feature type="domain" description="Dienelactone hydrolase" evidence="1">
    <location>
        <begin position="25"/>
        <end position="148"/>
    </location>
</feature>
<comment type="caution">
    <text evidence="2">The sequence shown here is derived from an EMBL/GenBank/DDBJ whole genome shotgun (WGS) entry which is preliminary data.</text>
</comment>
<keyword evidence="3" id="KW-1185">Reference proteome</keyword>
<gene>
    <name evidence="2" type="ORF">FHS79_002598</name>
</gene>
<dbReference type="InterPro" id="IPR002925">
    <property type="entry name" value="Dienelactn_hydro"/>
</dbReference>
<dbReference type="InterPro" id="IPR051049">
    <property type="entry name" value="Dienelactone_hydrolase-like"/>
</dbReference>
<dbReference type="InterPro" id="IPR029058">
    <property type="entry name" value="AB_hydrolase_fold"/>
</dbReference>
<protein>
    <submittedName>
        <fullName evidence="2">Dienelactone hydrolase</fullName>
    </submittedName>
</protein>
<keyword evidence="2" id="KW-0378">Hydrolase</keyword>
<proteinExistence type="predicted"/>
<dbReference type="RefSeq" id="WP_184200690.1">
    <property type="nucleotide sequence ID" value="NZ_JACIIV010000019.1"/>
</dbReference>
<evidence type="ECO:0000313" key="2">
    <source>
        <dbReference type="EMBL" id="MBB6228411.1"/>
    </source>
</evidence>
<accession>A0A841L9U3</accession>
<dbReference type="SUPFAM" id="SSF53474">
    <property type="entry name" value="alpha/beta-Hydrolases"/>
    <property type="match status" value="1"/>
</dbReference>
<dbReference type="Proteomes" id="UP000538147">
    <property type="component" value="Unassembled WGS sequence"/>
</dbReference>